<dbReference type="SUPFAM" id="SSF48452">
    <property type="entry name" value="TPR-like"/>
    <property type="match status" value="1"/>
</dbReference>
<feature type="domain" description="HTH cro/C1-type" evidence="2">
    <location>
        <begin position="9"/>
        <end position="64"/>
    </location>
</feature>
<dbReference type="PANTHER" id="PTHR46797">
    <property type="entry name" value="HTH-TYPE TRANSCRIPTIONAL REGULATOR"/>
    <property type="match status" value="1"/>
</dbReference>
<dbReference type="PANTHER" id="PTHR46797:SF1">
    <property type="entry name" value="METHYLPHOSPHONATE SYNTHASE"/>
    <property type="match status" value="1"/>
</dbReference>
<dbReference type="EMBL" id="BAAAPE010000012">
    <property type="protein sequence ID" value="GAA2085014.1"/>
    <property type="molecule type" value="Genomic_DNA"/>
</dbReference>
<evidence type="ECO:0000313" key="4">
    <source>
        <dbReference type="Proteomes" id="UP001500016"/>
    </source>
</evidence>
<keyword evidence="4" id="KW-1185">Reference proteome</keyword>
<dbReference type="InterPro" id="IPR011990">
    <property type="entry name" value="TPR-like_helical_dom_sf"/>
</dbReference>
<name>A0ABP5HRP7_9ACTN</name>
<dbReference type="Pfam" id="PF13560">
    <property type="entry name" value="HTH_31"/>
    <property type="match status" value="1"/>
</dbReference>
<dbReference type="Proteomes" id="UP001500016">
    <property type="component" value="Unassembled WGS sequence"/>
</dbReference>
<evidence type="ECO:0000313" key="3">
    <source>
        <dbReference type="EMBL" id="GAA2085014.1"/>
    </source>
</evidence>
<evidence type="ECO:0000256" key="1">
    <source>
        <dbReference type="ARBA" id="ARBA00023125"/>
    </source>
</evidence>
<dbReference type="Gene3D" id="1.10.260.40">
    <property type="entry name" value="lambda repressor-like DNA-binding domains"/>
    <property type="match status" value="1"/>
</dbReference>
<protein>
    <recommendedName>
        <fullName evidence="2">HTH cro/C1-type domain-containing protein</fullName>
    </recommendedName>
</protein>
<dbReference type="SMART" id="SM00530">
    <property type="entry name" value="HTH_XRE"/>
    <property type="match status" value="1"/>
</dbReference>
<comment type="caution">
    <text evidence="3">The sequence shown here is derived from an EMBL/GenBank/DDBJ whole genome shotgun (WGS) entry which is preliminary data.</text>
</comment>
<proteinExistence type="predicted"/>
<dbReference type="CDD" id="cd00093">
    <property type="entry name" value="HTH_XRE"/>
    <property type="match status" value="1"/>
</dbReference>
<dbReference type="RefSeq" id="WP_344531202.1">
    <property type="nucleotide sequence ID" value="NZ_BAAAPE010000012.1"/>
</dbReference>
<sequence>MAEHIGLRLRQLRKSAGLTQEQLAERADVSVDVIARLEQRRKHSARLPTLHALAHGIGVEVTALMGDPPGIQANGSADPPQLVAVRRAIMPPLIGMPPEPADAGNLSLASVREELGEGWTLYHSAAFEDLMTVLPGTITNARLLASVGTADQRAAGQAALGKALQLGGHLAIRLGKSDLALTSLERAYTAAGESSDPLLAPMISNSVAWAYQRQNRLDDATGLAVYAADGVERDRIESTEQLRVWGGLIMSAATSAARSGDYTQADTMMTTAEKATENLAKLPPPEDGRMVSVFNRSSVRIERVRLAVQHGRPEEAIGLAKGMRLSQDTPPSWRTWLLLDVARAYTDVGNAESAVKTLESLRRMAPGWMRHHTLAVAIVTDLWNRPNHPPGLRSLARFLGVAE</sequence>
<dbReference type="InterPro" id="IPR001387">
    <property type="entry name" value="Cro/C1-type_HTH"/>
</dbReference>
<evidence type="ECO:0000259" key="2">
    <source>
        <dbReference type="PROSITE" id="PS50943"/>
    </source>
</evidence>
<gene>
    <name evidence="3" type="ORF">GCM10009801_46500</name>
</gene>
<dbReference type="Gene3D" id="1.25.40.10">
    <property type="entry name" value="Tetratricopeptide repeat domain"/>
    <property type="match status" value="1"/>
</dbReference>
<keyword evidence="1" id="KW-0238">DNA-binding</keyword>
<accession>A0ABP5HRP7</accession>
<dbReference type="InterPro" id="IPR050807">
    <property type="entry name" value="TransReg_Diox_bact_type"/>
</dbReference>
<organism evidence="3 4">
    <name type="scientific">Streptomyces albiaxialis</name>
    <dbReference type="NCBI Taxonomy" id="329523"/>
    <lineage>
        <taxon>Bacteria</taxon>
        <taxon>Bacillati</taxon>
        <taxon>Actinomycetota</taxon>
        <taxon>Actinomycetes</taxon>
        <taxon>Kitasatosporales</taxon>
        <taxon>Streptomycetaceae</taxon>
        <taxon>Streptomyces</taxon>
    </lineage>
</organism>
<dbReference type="PROSITE" id="PS50943">
    <property type="entry name" value="HTH_CROC1"/>
    <property type="match status" value="1"/>
</dbReference>
<reference evidence="4" key="1">
    <citation type="journal article" date="2019" name="Int. J. Syst. Evol. Microbiol.">
        <title>The Global Catalogue of Microorganisms (GCM) 10K type strain sequencing project: providing services to taxonomists for standard genome sequencing and annotation.</title>
        <authorList>
            <consortium name="The Broad Institute Genomics Platform"/>
            <consortium name="The Broad Institute Genome Sequencing Center for Infectious Disease"/>
            <person name="Wu L."/>
            <person name="Ma J."/>
        </authorList>
    </citation>
    <scope>NUCLEOTIDE SEQUENCE [LARGE SCALE GENOMIC DNA]</scope>
    <source>
        <strain evidence="4">JCM 15478</strain>
    </source>
</reference>
<dbReference type="InterPro" id="IPR010982">
    <property type="entry name" value="Lambda_DNA-bd_dom_sf"/>
</dbReference>
<dbReference type="SUPFAM" id="SSF47413">
    <property type="entry name" value="lambda repressor-like DNA-binding domains"/>
    <property type="match status" value="1"/>
</dbReference>